<evidence type="ECO:0000313" key="3">
    <source>
        <dbReference type="Proteomes" id="UP000297549"/>
    </source>
</evidence>
<gene>
    <name evidence="2" type="ORF">E5K00_00300</name>
</gene>
<accession>A0A4Z0Q130</accession>
<feature type="region of interest" description="Disordered" evidence="1">
    <location>
        <begin position="134"/>
        <end position="160"/>
    </location>
</feature>
<dbReference type="OrthoDB" id="5952844at2"/>
<name>A0A4Z0Q130_9BACT</name>
<dbReference type="Proteomes" id="UP000297549">
    <property type="component" value="Unassembled WGS sequence"/>
</dbReference>
<reference evidence="2 3" key="1">
    <citation type="submission" date="2019-04" db="EMBL/GenBank/DDBJ databases">
        <authorList>
            <person name="Feng G."/>
            <person name="Zhang J."/>
            <person name="Zhu H."/>
        </authorList>
    </citation>
    <scope>NUCLEOTIDE SEQUENCE [LARGE SCALE GENOMIC DNA]</scope>
    <source>
        <strain evidence="2 3">JCM 31653</strain>
    </source>
</reference>
<dbReference type="RefSeq" id="WP_135460605.1">
    <property type="nucleotide sequence ID" value="NZ_SRLC01000001.1"/>
</dbReference>
<sequence length="160" mass="17232">MLNRISVILPADVKSKVEAALATMQRELAPYLHPLTAEQRQEITKMGDRSVAFMQKIEEYATATPSFVPSFVSLSDLRDDVQATADLGSVLRPLQQLTTDLESTMMQTGGEAYSDALAVYRNIQSAAKANAPGAQAAHDELKQRFASQGKKAAPPAKPGA</sequence>
<proteinExistence type="predicted"/>
<dbReference type="EMBL" id="SRLC01000001">
    <property type="protein sequence ID" value="TGE23687.1"/>
    <property type="molecule type" value="Genomic_DNA"/>
</dbReference>
<evidence type="ECO:0000256" key="1">
    <source>
        <dbReference type="SAM" id="MobiDB-lite"/>
    </source>
</evidence>
<organism evidence="2 3">
    <name type="scientific">Hymenobacter aquaticus</name>
    <dbReference type="NCBI Taxonomy" id="1867101"/>
    <lineage>
        <taxon>Bacteria</taxon>
        <taxon>Pseudomonadati</taxon>
        <taxon>Bacteroidota</taxon>
        <taxon>Cytophagia</taxon>
        <taxon>Cytophagales</taxon>
        <taxon>Hymenobacteraceae</taxon>
        <taxon>Hymenobacter</taxon>
    </lineage>
</organism>
<evidence type="ECO:0000313" key="2">
    <source>
        <dbReference type="EMBL" id="TGE23687.1"/>
    </source>
</evidence>
<keyword evidence="3" id="KW-1185">Reference proteome</keyword>
<comment type="caution">
    <text evidence="2">The sequence shown here is derived from an EMBL/GenBank/DDBJ whole genome shotgun (WGS) entry which is preliminary data.</text>
</comment>
<protein>
    <submittedName>
        <fullName evidence="2">Uncharacterized protein</fullName>
    </submittedName>
</protein>
<dbReference type="AlphaFoldDB" id="A0A4Z0Q130"/>